<dbReference type="GO" id="GO:0031071">
    <property type="term" value="F:cysteine desulfurase activity"/>
    <property type="evidence" value="ECO:0007669"/>
    <property type="project" value="UniProtKB-EC"/>
</dbReference>
<evidence type="ECO:0000256" key="9">
    <source>
        <dbReference type="ARBA" id="ARBA00050776"/>
    </source>
</evidence>
<name>A0A6L9EEY5_9FLAO</name>
<dbReference type="InterPro" id="IPR000192">
    <property type="entry name" value="Aminotrans_V_dom"/>
</dbReference>
<sequence length="390" mass="42552">MYRQLYFDYNATTPCDEKVLEAMLPFFKEDFGNASSSHHPYGWLAKNAIEEATESIAGSLGVSGDELIYTSGATESINMVIKGVCKAKKASGNHIITTKAEHKAVLDTCKELEKDGIEVTYLDVDRNGLIPIDHYEQAITDKTILIATLYANNETGVIQPLRELGELCGKHQILLFSDTTQALGKIPLAEVFESVDFACFSAHKLYGPKGVGMVYAREATTKEVFTSFIQGGGQQGGLRGGTLNTPGIIGLASATLLAQQLLEQDTGRMKSLRDRLEKGISSIELSTVNGKEAERLPNTSNISFQFVDGENLLRALSPYLAVSNGSACNSASVEPSHVLTAMGVARDMAYASLRFSLGRFTTEEHVDEAVDIVSREIAKQRENNILWVRR</sequence>
<dbReference type="InterPro" id="IPR015424">
    <property type="entry name" value="PyrdxlP-dep_Trfase"/>
</dbReference>
<dbReference type="EMBL" id="WXYO01000006">
    <property type="protein sequence ID" value="NAS13223.1"/>
    <property type="molecule type" value="Genomic_DNA"/>
</dbReference>
<dbReference type="Gene3D" id="3.90.1150.10">
    <property type="entry name" value="Aspartate Aminotransferase, domain 1"/>
    <property type="match status" value="1"/>
</dbReference>
<keyword evidence="5" id="KW-0479">Metal-binding</keyword>
<evidence type="ECO:0000256" key="5">
    <source>
        <dbReference type="ARBA" id="ARBA00022723"/>
    </source>
</evidence>
<dbReference type="PROSITE" id="PS00595">
    <property type="entry name" value="AA_TRANSFER_CLASS_5"/>
    <property type="match status" value="1"/>
</dbReference>
<dbReference type="PIRSF" id="PIRSF005572">
    <property type="entry name" value="NifS"/>
    <property type="match status" value="1"/>
</dbReference>
<dbReference type="EC" id="2.8.1.7" evidence="3"/>
<dbReference type="PANTHER" id="PTHR11601:SF34">
    <property type="entry name" value="CYSTEINE DESULFURASE"/>
    <property type="match status" value="1"/>
</dbReference>
<accession>A0A6L9EEY5</accession>
<dbReference type="Proteomes" id="UP000475249">
    <property type="component" value="Unassembled WGS sequence"/>
</dbReference>
<evidence type="ECO:0000256" key="6">
    <source>
        <dbReference type="ARBA" id="ARBA00022898"/>
    </source>
</evidence>
<keyword evidence="8" id="KW-0411">Iron-sulfur</keyword>
<comment type="similarity">
    <text evidence="2">Belongs to the class-V pyridoxal-phosphate-dependent aminotransferase family. NifS/IscS subfamily.</text>
</comment>
<evidence type="ECO:0000313" key="13">
    <source>
        <dbReference type="Proteomes" id="UP000475249"/>
    </source>
</evidence>
<evidence type="ECO:0000256" key="10">
    <source>
        <dbReference type="RuleBase" id="RU004504"/>
    </source>
</evidence>
<evidence type="ECO:0000256" key="2">
    <source>
        <dbReference type="ARBA" id="ARBA00006490"/>
    </source>
</evidence>
<keyword evidence="4 12" id="KW-0808">Transferase</keyword>
<evidence type="ECO:0000259" key="11">
    <source>
        <dbReference type="Pfam" id="PF00266"/>
    </source>
</evidence>
<protein>
    <recommendedName>
        <fullName evidence="3">cysteine desulfurase</fullName>
        <ecNumber evidence="3">2.8.1.7</ecNumber>
    </recommendedName>
</protein>
<dbReference type="PANTHER" id="PTHR11601">
    <property type="entry name" value="CYSTEINE DESULFURYLASE FAMILY MEMBER"/>
    <property type="match status" value="1"/>
</dbReference>
<comment type="cofactor">
    <cofactor evidence="1 10">
        <name>pyridoxal 5'-phosphate</name>
        <dbReference type="ChEBI" id="CHEBI:597326"/>
    </cofactor>
</comment>
<reference evidence="12 13" key="1">
    <citation type="submission" date="2020-01" db="EMBL/GenBank/DDBJ databases">
        <title>Bacteria diversity of Porities sp.</title>
        <authorList>
            <person name="Wang G."/>
        </authorList>
    </citation>
    <scope>NUCLEOTIDE SEQUENCE [LARGE SCALE GENOMIC DNA]</scope>
    <source>
        <strain evidence="12 13">R33</strain>
    </source>
</reference>
<dbReference type="InterPro" id="IPR016454">
    <property type="entry name" value="Cysteine_dSase"/>
</dbReference>
<dbReference type="GO" id="GO:0051536">
    <property type="term" value="F:iron-sulfur cluster binding"/>
    <property type="evidence" value="ECO:0007669"/>
    <property type="project" value="UniProtKB-KW"/>
</dbReference>
<dbReference type="InterPro" id="IPR015421">
    <property type="entry name" value="PyrdxlP-dep_Trfase_major"/>
</dbReference>
<feature type="domain" description="Aminotransferase class V" evidence="11">
    <location>
        <begin position="6"/>
        <end position="367"/>
    </location>
</feature>
<evidence type="ECO:0000256" key="8">
    <source>
        <dbReference type="ARBA" id="ARBA00023014"/>
    </source>
</evidence>
<dbReference type="RefSeq" id="WP_161436262.1">
    <property type="nucleotide sequence ID" value="NZ_WXYO01000006.1"/>
</dbReference>
<proteinExistence type="inferred from homology"/>
<organism evidence="12 13">
    <name type="scientific">Poritiphilus flavus</name>
    <dbReference type="NCBI Taxonomy" id="2697053"/>
    <lineage>
        <taxon>Bacteria</taxon>
        <taxon>Pseudomonadati</taxon>
        <taxon>Bacteroidota</taxon>
        <taxon>Flavobacteriia</taxon>
        <taxon>Flavobacteriales</taxon>
        <taxon>Flavobacteriaceae</taxon>
        <taxon>Poritiphilus</taxon>
    </lineage>
</organism>
<dbReference type="Pfam" id="PF00266">
    <property type="entry name" value="Aminotran_5"/>
    <property type="match status" value="1"/>
</dbReference>
<dbReference type="Gene3D" id="3.40.640.10">
    <property type="entry name" value="Type I PLP-dependent aspartate aminotransferase-like (Major domain)"/>
    <property type="match status" value="1"/>
</dbReference>
<gene>
    <name evidence="12" type="ORF">GTQ38_14495</name>
</gene>
<evidence type="ECO:0000256" key="3">
    <source>
        <dbReference type="ARBA" id="ARBA00012239"/>
    </source>
</evidence>
<dbReference type="AlphaFoldDB" id="A0A6L9EEY5"/>
<keyword evidence="13" id="KW-1185">Reference proteome</keyword>
<keyword evidence="6" id="KW-0663">Pyridoxal phosphate</keyword>
<keyword evidence="7" id="KW-0408">Iron</keyword>
<dbReference type="InterPro" id="IPR015422">
    <property type="entry name" value="PyrdxlP-dep_Trfase_small"/>
</dbReference>
<evidence type="ECO:0000256" key="7">
    <source>
        <dbReference type="ARBA" id="ARBA00023004"/>
    </source>
</evidence>
<keyword evidence="12" id="KW-0032">Aminotransferase</keyword>
<comment type="caution">
    <text evidence="12">The sequence shown here is derived from an EMBL/GenBank/DDBJ whole genome shotgun (WGS) entry which is preliminary data.</text>
</comment>
<dbReference type="InterPro" id="IPR020578">
    <property type="entry name" value="Aminotrans_V_PyrdxlP_BS"/>
</dbReference>
<comment type="catalytic activity">
    <reaction evidence="9">
        <text>(sulfur carrier)-H + L-cysteine = (sulfur carrier)-SH + L-alanine</text>
        <dbReference type="Rhea" id="RHEA:43892"/>
        <dbReference type="Rhea" id="RHEA-COMP:14737"/>
        <dbReference type="Rhea" id="RHEA-COMP:14739"/>
        <dbReference type="ChEBI" id="CHEBI:29917"/>
        <dbReference type="ChEBI" id="CHEBI:35235"/>
        <dbReference type="ChEBI" id="CHEBI:57972"/>
        <dbReference type="ChEBI" id="CHEBI:64428"/>
        <dbReference type="EC" id="2.8.1.7"/>
    </reaction>
</comment>
<evidence type="ECO:0000256" key="4">
    <source>
        <dbReference type="ARBA" id="ARBA00022679"/>
    </source>
</evidence>
<dbReference type="SUPFAM" id="SSF53383">
    <property type="entry name" value="PLP-dependent transferases"/>
    <property type="match status" value="1"/>
</dbReference>
<dbReference type="GO" id="GO:0008483">
    <property type="term" value="F:transaminase activity"/>
    <property type="evidence" value="ECO:0007669"/>
    <property type="project" value="UniProtKB-KW"/>
</dbReference>
<evidence type="ECO:0000256" key="1">
    <source>
        <dbReference type="ARBA" id="ARBA00001933"/>
    </source>
</evidence>
<dbReference type="GO" id="GO:0046872">
    <property type="term" value="F:metal ion binding"/>
    <property type="evidence" value="ECO:0007669"/>
    <property type="project" value="UniProtKB-KW"/>
</dbReference>
<evidence type="ECO:0000313" key="12">
    <source>
        <dbReference type="EMBL" id="NAS13223.1"/>
    </source>
</evidence>